<comment type="similarity">
    <text evidence="1">Belongs to the 4-hydroxybenzoyl-CoA thioesterase family.</text>
</comment>
<dbReference type="PANTHER" id="PTHR31793">
    <property type="entry name" value="4-HYDROXYBENZOYL-COA THIOESTERASE FAMILY MEMBER"/>
    <property type="match status" value="1"/>
</dbReference>
<dbReference type="EC" id="3.1.2.-" evidence="3"/>
<dbReference type="Proteomes" id="UP001168694">
    <property type="component" value="Unassembled WGS sequence"/>
</dbReference>
<reference evidence="3" key="1">
    <citation type="submission" date="2023-06" db="EMBL/GenBank/DDBJ databases">
        <title>Draft Genome Sequences of Representative Paenibacillus Polymyxa, Bacillus cereus, Fictibacillus sp., and Brevibacillus agri Strains Isolated from Amazonian Dark Earth.</title>
        <authorList>
            <person name="Pellegrinetti T.A."/>
            <person name="Cunha I.C.M."/>
            <person name="Chaves M.G."/>
            <person name="Freitas A.S."/>
            <person name="Silva A.V.R."/>
            <person name="Tsai S.M."/>
            <person name="Mendes L.W."/>
        </authorList>
    </citation>
    <scope>NUCLEOTIDE SEQUENCE</scope>
    <source>
        <strain evidence="3">CENA-BCM004</strain>
    </source>
</reference>
<dbReference type="Pfam" id="PF13279">
    <property type="entry name" value="4HBT_2"/>
    <property type="match status" value="1"/>
</dbReference>
<dbReference type="InterPro" id="IPR029069">
    <property type="entry name" value="HotDog_dom_sf"/>
</dbReference>
<evidence type="ECO:0000313" key="4">
    <source>
        <dbReference type="Proteomes" id="UP001168694"/>
    </source>
</evidence>
<keyword evidence="4" id="KW-1185">Reference proteome</keyword>
<evidence type="ECO:0000313" key="3">
    <source>
        <dbReference type="EMBL" id="MDN4073133.1"/>
    </source>
</evidence>
<dbReference type="EMBL" id="JAUHLN010000002">
    <property type="protein sequence ID" value="MDN4073133.1"/>
    <property type="molecule type" value="Genomic_DNA"/>
</dbReference>
<keyword evidence="2 3" id="KW-0378">Hydrolase</keyword>
<dbReference type="PANTHER" id="PTHR31793:SF27">
    <property type="entry name" value="NOVEL THIOESTERASE SUPERFAMILY DOMAIN AND SAPOSIN A-TYPE DOMAIN CONTAINING PROTEIN (0610012H03RIK)"/>
    <property type="match status" value="1"/>
</dbReference>
<dbReference type="RefSeq" id="WP_290399276.1">
    <property type="nucleotide sequence ID" value="NZ_JAUHLN010000002.1"/>
</dbReference>
<accession>A0ABT8E5E2</accession>
<dbReference type="Gene3D" id="3.10.129.10">
    <property type="entry name" value="Hotdog Thioesterase"/>
    <property type="match status" value="1"/>
</dbReference>
<protein>
    <submittedName>
        <fullName evidence="3">Thioesterase family protein</fullName>
        <ecNumber evidence="3">3.1.2.-</ecNumber>
    </submittedName>
</protein>
<evidence type="ECO:0000256" key="2">
    <source>
        <dbReference type="ARBA" id="ARBA00022801"/>
    </source>
</evidence>
<proteinExistence type="inferred from homology"/>
<dbReference type="SUPFAM" id="SSF54637">
    <property type="entry name" value="Thioesterase/thiol ester dehydrase-isomerase"/>
    <property type="match status" value="1"/>
</dbReference>
<organism evidence="3 4">
    <name type="scientific">Fictibacillus terranigra</name>
    <dbReference type="NCBI Taxonomy" id="3058424"/>
    <lineage>
        <taxon>Bacteria</taxon>
        <taxon>Bacillati</taxon>
        <taxon>Bacillota</taxon>
        <taxon>Bacilli</taxon>
        <taxon>Bacillales</taxon>
        <taxon>Fictibacillaceae</taxon>
        <taxon>Fictibacillus</taxon>
    </lineage>
</organism>
<name>A0ABT8E5E2_9BACL</name>
<dbReference type="InterPro" id="IPR050563">
    <property type="entry name" value="4-hydroxybenzoyl-CoA_TE"/>
</dbReference>
<evidence type="ECO:0000256" key="1">
    <source>
        <dbReference type="ARBA" id="ARBA00005953"/>
    </source>
</evidence>
<comment type="caution">
    <text evidence="3">The sequence shown here is derived from an EMBL/GenBank/DDBJ whole genome shotgun (WGS) entry which is preliminary data.</text>
</comment>
<dbReference type="CDD" id="cd00586">
    <property type="entry name" value="4HBT"/>
    <property type="match status" value="1"/>
</dbReference>
<sequence>MHEIELTVRFCETDALGHINNTSYFIYLEEARIRCFESLGLDMNTNEWSFILASTKCDFMAQGYFNDRLLVRTGVCKIGTKSFTLVHEIYKEETEELVARGNAVIVYFDFKKQQTANIPDFLRDALERNQILQPQESET</sequence>
<dbReference type="GO" id="GO:0016787">
    <property type="term" value="F:hydrolase activity"/>
    <property type="evidence" value="ECO:0007669"/>
    <property type="project" value="UniProtKB-KW"/>
</dbReference>
<gene>
    <name evidence="3" type="ORF">QYF49_08940</name>
</gene>